<dbReference type="AlphaFoldDB" id="A0A936K6X5"/>
<dbReference type="InterPro" id="IPR051746">
    <property type="entry name" value="Kelch_domain_containing_8"/>
</dbReference>
<dbReference type="Proteomes" id="UP000709959">
    <property type="component" value="Unassembled WGS sequence"/>
</dbReference>
<evidence type="ECO:0000256" key="2">
    <source>
        <dbReference type="ARBA" id="ARBA00022737"/>
    </source>
</evidence>
<organism evidence="3 4">
    <name type="scientific">Candidatus Geothrix odensensis</name>
    <dbReference type="NCBI Taxonomy" id="2954440"/>
    <lineage>
        <taxon>Bacteria</taxon>
        <taxon>Pseudomonadati</taxon>
        <taxon>Acidobacteriota</taxon>
        <taxon>Holophagae</taxon>
        <taxon>Holophagales</taxon>
        <taxon>Holophagaceae</taxon>
        <taxon>Geothrix</taxon>
    </lineage>
</organism>
<evidence type="ECO:0008006" key="5">
    <source>
        <dbReference type="Google" id="ProtNLM"/>
    </source>
</evidence>
<name>A0A936K6X5_9BACT</name>
<evidence type="ECO:0000313" key="4">
    <source>
        <dbReference type="Proteomes" id="UP000709959"/>
    </source>
</evidence>
<evidence type="ECO:0000256" key="1">
    <source>
        <dbReference type="ARBA" id="ARBA00022441"/>
    </source>
</evidence>
<dbReference type="InterPro" id="IPR037293">
    <property type="entry name" value="Gal_Oxidase_central_sf"/>
</dbReference>
<gene>
    <name evidence="3" type="ORF">IPN91_13240</name>
</gene>
<accession>A0A936K6X5</accession>
<dbReference type="EMBL" id="JADKCH010000022">
    <property type="protein sequence ID" value="MBK8573561.1"/>
    <property type="molecule type" value="Genomic_DNA"/>
</dbReference>
<evidence type="ECO:0000313" key="3">
    <source>
        <dbReference type="EMBL" id="MBK8573561.1"/>
    </source>
</evidence>
<proteinExistence type="predicted"/>
<dbReference type="InterPro" id="IPR006652">
    <property type="entry name" value="Kelch_1"/>
</dbReference>
<dbReference type="PANTHER" id="PTHR46260:SF3">
    <property type="entry name" value="RING-TYPE DOMAIN-CONTAINING PROTEIN"/>
    <property type="match status" value="1"/>
</dbReference>
<protein>
    <recommendedName>
        <fullName evidence="5">Kelch repeat-containing protein</fullName>
    </recommendedName>
</protein>
<comment type="caution">
    <text evidence="3">The sequence shown here is derived from an EMBL/GenBank/DDBJ whole genome shotgun (WGS) entry which is preliminary data.</text>
</comment>
<dbReference type="PANTHER" id="PTHR46260">
    <property type="entry name" value="RING-TYPE DOMAIN-CONTAINING PROTEIN"/>
    <property type="match status" value="1"/>
</dbReference>
<keyword evidence="2" id="KW-0677">Repeat</keyword>
<dbReference type="SUPFAM" id="SSF117281">
    <property type="entry name" value="Kelch motif"/>
    <property type="match status" value="1"/>
</dbReference>
<keyword evidence="1" id="KW-0880">Kelch repeat</keyword>
<dbReference type="Gene3D" id="2.130.10.80">
    <property type="entry name" value="Galactose oxidase/kelch, beta-propeller"/>
    <property type="match status" value="2"/>
</dbReference>
<reference evidence="3 4" key="1">
    <citation type="submission" date="2020-10" db="EMBL/GenBank/DDBJ databases">
        <title>Connecting structure to function with the recovery of over 1000 high-quality activated sludge metagenome-assembled genomes encoding full-length rRNA genes using long-read sequencing.</title>
        <authorList>
            <person name="Singleton C.M."/>
            <person name="Petriglieri F."/>
            <person name="Kristensen J.M."/>
            <person name="Kirkegaard R.H."/>
            <person name="Michaelsen T.Y."/>
            <person name="Andersen M.H."/>
            <person name="Karst S.M."/>
            <person name="Dueholm M.S."/>
            <person name="Nielsen P.H."/>
            <person name="Albertsen M."/>
        </authorList>
    </citation>
    <scope>NUCLEOTIDE SEQUENCE [LARGE SCALE GENOMIC DNA]</scope>
    <source>
        <strain evidence="3">OdNE_18-Q3-R46-58_MAXAC.008</strain>
    </source>
</reference>
<dbReference type="Gene3D" id="2.120.10.80">
    <property type="entry name" value="Kelch-type beta propeller"/>
    <property type="match status" value="1"/>
</dbReference>
<dbReference type="SMART" id="SM00612">
    <property type="entry name" value="Kelch"/>
    <property type="match status" value="2"/>
</dbReference>
<dbReference type="InterPro" id="IPR015915">
    <property type="entry name" value="Kelch-typ_b-propeller"/>
</dbReference>
<dbReference type="PROSITE" id="PS51257">
    <property type="entry name" value="PROKAR_LIPOPROTEIN"/>
    <property type="match status" value="1"/>
</dbReference>
<sequence>MKFGILIFSMILPLVISCSGGGVGAYPPLPVEHYWIVKVTGELSQARDMHTATLLQDGRVLVVGGETQGNEFPNGVAAAELYDPATQTWSPAGNLVNRRLRHSAVLLPNGKVIVLGGWDYVNGRGVTGLLAVEEWDPATKSFHVIGSLLQERAGGQAFLRQDGKIQVVGGFDSNSPITSETYRTEIFDPVSGTSQPDFYLNELEINASLVPIDSSHFILMGGENGLGSWHQLDSAYLYATDGSQPNPSAGGTLPRAFSGNSAVNVPSGKVVAGGGFNQFRGIGDTISIIDYAHLGSGISSVKMSKPRMGHQTMIFPDGTVGFVAGETFTGYAPTSYLSDIDVLDLSTMKTSLLPAKLRVPRTCHTLTPLGDGSFLIVGGYNYQPGSGYGQVSLSTCERLVYQ</sequence>